<proteinExistence type="predicted"/>
<gene>
    <name evidence="1" type="ORF">ERS852394_01608</name>
</gene>
<accession>A0A174CSL0</accession>
<reference evidence="1 2" key="1">
    <citation type="submission" date="2015-09" db="EMBL/GenBank/DDBJ databases">
        <authorList>
            <consortium name="Pathogen Informatics"/>
        </authorList>
    </citation>
    <scope>NUCLEOTIDE SEQUENCE [LARGE SCALE GENOMIC DNA]</scope>
    <source>
        <strain evidence="1 2">2789STDY5608837</strain>
    </source>
</reference>
<dbReference type="InterPro" id="IPR009061">
    <property type="entry name" value="DNA-bd_dom_put_sf"/>
</dbReference>
<dbReference type="SUPFAM" id="SSF46955">
    <property type="entry name" value="Putative DNA-binding domain"/>
    <property type="match status" value="1"/>
</dbReference>
<evidence type="ECO:0000313" key="1">
    <source>
        <dbReference type="EMBL" id="CUO16541.1"/>
    </source>
</evidence>
<organism evidence="1 2">
    <name type="scientific">Blautia obeum</name>
    <dbReference type="NCBI Taxonomy" id="40520"/>
    <lineage>
        <taxon>Bacteria</taxon>
        <taxon>Bacillati</taxon>
        <taxon>Bacillota</taxon>
        <taxon>Clostridia</taxon>
        <taxon>Lachnospirales</taxon>
        <taxon>Lachnospiraceae</taxon>
        <taxon>Blautia</taxon>
    </lineage>
</organism>
<evidence type="ECO:0008006" key="3">
    <source>
        <dbReference type="Google" id="ProtNLM"/>
    </source>
</evidence>
<sequence length="67" mass="7575">MDYMTLKEASEKWGVSIRQINYYCAGGRIPGAVKVATIWLIPKDAEKPVDMRTKQGKEQKNAKDTLC</sequence>
<dbReference type="Proteomes" id="UP000095409">
    <property type="component" value="Unassembled WGS sequence"/>
</dbReference>
<dbReference type="GeneID" id="98659430"/>
<dbReference type="AlphaFoldDB" id="A0A174CSL0"/>
<evidence type="ECO:0000313" key="2">
    <source>
        <dbReference type="Proteomes" id="UP000095409"/>
    </source>
</evidence>
<dbReference type="RefSeq" id="WP_055066046.1">
    <property type="nucleotide sequence ID" value="NZ_CYZD01000006.1"/>
</dbReference>
<protein>
    <recommendedName>
        <fullName evidence="3">DNA-binding protein</fullName>
    </recommendedName>
</protein>
<dbReference type="EMBL" id="CYZD01000006">
    <property type="protein sequence ID" value="CUO16541.1"/>
    <property type="molecule type" value="Genomic_DNA"/>
</dbReference>
<name>A0A174CSL0_9FIRM</name>